<dbReference type="Proteomes" id="UP000316167">
    <property type="component" value="Unassembled WGS sequence"/>
</dbReference>
<dbReference type="PANTHER" id="PTHR43415">
    <property type="entry name" value="SPERMIDINE N(1)-ACETYLTRANSFERASE"/>
    <property type="match status" value="1"/>
</dbReference>
<proteinExistence type="predicted"/>
<protein>
    <submittedName>
        <fullName evidence="2">Putative acetyltransferase</fullName>
    </submittedName>
</protein>
<dbReference type="InterPro" id="IPR000182">
    <property type="entry name" value="GNAT_dom"/>
</dbReference>
<evidence type="ECO:0000313" key="2">
    <source>
        <dbReference type="EMBL" id="TWI81519.1"/>
    </source>
</evidence>
<dbReference type="Gene3D" id="3.40.630.30">
    <property type="match status" value="1"/>
</dbReference>
<keyword evidence="3" id="KW-1185">Reference proteome</keyword>
<dbReference type="AlphaFoldDB" id="A0A562SJT4"/>
<sequence length="165" mass="19231">MIRKATSSDFHFLYYLYMHPQVNPYLLYEYMQQEDFHAVFDELQHKGVLYIFEEHGEDIGMFKLMPQRFRNAHIAYLGGVAIDPEEAGKGYGLQMMEEIIAYAKQQGYVRIELTVATNNEKAIQLYLKAGFHHEGVLKKYTYLKSKDQYVDEAVMAYLFDQGSGS</sequence>
<name>A0A562SJT4_9BACT</name>
<accession>A0A562SJT4</accession>
<dbReference type="OrthoDB" id="5319888at2"/>
<dbReference type="EMBL" id="VLLE01000004">
    <property type="protein sequence ID" value="TWI81519.1"/>
    <property type="molecule type" value="Genomic_DNA"/>
</dbReference>
<dbReference type="GO" id="GO:0016747">
    <property type="term" value="F:acyltransferase activity, transferring groups other than amino-acyl groups"/>
    <property type="evidence" value="ECO:0007669"/>
    <property type="project" value="InterPro"/>
</dbReference>
<dbReference type="SUPFAM" id="SSF55729">
    <property type="entry name" value="Acyl-CoA N-acyltransferases (Nat)"/>
    <property type="match status" value="1"/>
</dbReference>
<dbReference type="CDD" id="cd04301">
    <property type="entry name" value="NAT_SF"/>
    <property type="match status" value="1"/>
</dbReference>
<evidence type="ECO:0000313" key="3">
    <source>
        <dbReference type="Proteomes" id="UP000316167"/>
    </source>
</evidence>
<organism evidence="2 3">
    <name type="scientific">Lacibacter cauensis</name>
    <dbReference type="NCBI Taxonomy" id="510947"/>
    <lineage>
        <taxon>Bacteria</taxon>
        <taxon>Pseudomonadati</taxon>
        <taxon>Bacteroidota</taxon>
        <taxon>Chitinophagia</taxon>
        <taxon>Chitinophagales</taxon>
        <taxon>Chitinophagaceae</taxon>
        <taxon>Lacibacter</taxon>
    </lineage>
</organism>
<gene>
    <name evidence="2" type="ORF">IQ13_2537</name>
</gene>
<dbReference type="Pfam" id="PF00583">
    <property type="entry name" value="Acetyltransf_1"/>
    <property type="match status" value="1"/>
</dbReference>
<feature type="domain" description="N-acetyltransferase" evidence="1">
    <location>
        <begin position="1"/>
        <end position="160"/>
    </location>
</feature>
<dbReference type="InterPro" id="IPR016181">
    <property type="entry name" value="Acyl_CoA_acyltransferase"/>
</dbReference>
<comment type="caution">
    <text evidence="2">The sequence shown here is derived from an EMBL/GenBank/DDBJ whole genome shotgun (WGS) entry which is preliminary data.</text>
</comment>
<evidence type="ECO:0000259" key="1">
    <source>
        <dbReference type="PROSITE" id="PS51186"/>
    </source>
</evidence>
<reference evidence="2 3" key="1">
    <citation type="journal article" date="2015" name="Stand. Genomic Sci.">
        <title>Genomic Encyclopedia of Bacterial and Archaeal Type Strains, Phase III: the genomes of soil and plant-associated and newly described type strains.</title>
        <authorList>
            <person name="Whitman W.B."/>
            <person name="Woyke T."/>
            <person name="Klenk H.P."/>
            <person name="Zhou Y."/>
            <person name="Lilburn T.G."/>
            <person name="Beck B.J."/>
            <person name="De Vos P."/>
            <person name="Vandamme P."/>
            <person name="Eisen J.A."/>
            <person name="Garrity G."/>
            <person name="Hugenholtz P."/>
            <person name="Kyrpides N.C."/>
        </authorList>
    </citation>
    <scope>NUCLEOTIDE SEQUENCE [LARGE SCALE GENOMIC DNA]</scope>
    <source>
        <strain evidence="2 3">CGMCC 1.7271</strain>
    </source>
</reference>
<keyword evidence="2" id="KW-0808">Transferase</keyword>
<dbReference type="RefSeq" id="WP_144886712.1">
    <property type="nucleotide sequence ID" value="NZ_VLLE01000004.1"/>
</dbReference>
<dbReference type="PANTHER" id="PTHR43415:SF3">
    <property type="entry name" value="GNAT-FAMILY ACETYLTRANSFERASE"/>
    <property type="match status" value="1"/>
</dbReference>
<dbReference type="PROSITE" id="PS51186">
    <property type="entry name" value="GNAT"/>
    <property type="match status" value="1"/>
</dbReference>